<dbReference type="GO" id="GO:0008270">
    <property type="term" value="F:zinc ion binding"/>
    <property type="evidence" value="ECO:0007669"/>
    <property type="project" value="UniProtKB-KW"/>
</dbReference>
<protein>
    <recommendedName>
        <fullName evidence="7">C3H1-type domain-containing protein</fullName>
    </recommendedName>
</protein>
<organism evidence="8 9">
    <name type="scientific">Ranatra chinensis</name>
    <dbReference type="NCBI Taxonomy" id="642074"/>
    <lineage>
        <taxon>Eukaryota</taxon>
        <taxon>Metazoa</taxon>
        <taxon>Ecdysozoa</taxon>
        <taxon>Arthropoda</taxon>
        <taxon>Hexapoda</taxon>
        <taxon>Insecta</taxon>
        <taxon>Pterygota</taxon>
        <taxon>Neoptera</taxon>
        <taxon>Paraneoptera</taxon>
        <taxon>Hemiptera</taxon>
        <taxon>Heteroptera</taxon>
        <taxon>Panheteroptera</taxon>
        <taxon>Nepomorpha</taxon>
        <taxon>Nepidae</taxon>
        <taxon>Ranatrinae</taxon>
        <taxon>Ranatra</taxon>
    </lineage>
</organism>
<evidence type="ECO:0000256" key="6">
    <source>
        <dbReference type="SAM" id="Coils"/>
    </source>
</evidence>
<feature type="zinc finger region" description="C3H1-type" evidence="5">
    <location>
        <begin position="89"/>
        <end position="115"/>
    </location>
</feature>
<dbReference type="Proteomes" id="UP001558652">
    <property type="component" value="Unassembled WGS sequence"/>
</dbReference>
<dbReference type="PANTHER" id="PTHR12675">
    <property type="entry name" value="MUSCLEBLIND-LIKE PROTEIN"/>
    <property type="match status" value="1"/>
</dbReference>
<dbReference type="InterPro" id="IPR000571">
    <property type="entry name" value="Znf_CCCH"/>
</dbReference>
<evidence type="ECO:0000256" key="2">
    <source>
        <dbReference type="ARBA" id="ARBA00022737"/>
    </source>
</evidence>
<dbReference type="PROSITE" id="PS50103">
    <property type="entry name" value="ZF_C3H1"/>
    <property type="match status" value="3"/>
</dbReference>
<evidence type="ECO:0000256" key="1">
    <source>
        <dbReference type="ARBA" id="ARBA00022723"/>
    </source>
</evidence>
<keyword evidence="1 5" id="KW-0479">Metal-binding</keyword>
<dbReference type="SUPFAM" id="SSF90229">
    <property type="entry name" value="CCCH zinc finger"/>
    <property type="match status" value="1"/>
</dbReference>
<feature type="domain" description="C3H1-type" evidence="7">
    <location>
        <begin position="8"/>
        <end position="35"/>
    </location>
</feature>
<sequence>MGREEEGDVDRPICRDFLRKICSRGDSCKYYHPENKLVFCHDYQNGKCKRNDCIFIHCSRDDEYHYNQFGQLPPHLTELPQVNNHLADLSDVPLCKDYQKGECVRAVCKFRHVLLPQQQQQQQQQQPPQQQQQQPPTHLIASYLHTLEDENAMLHKTVAELRKRVDDLQATNEFLLEQNAQMRLGEKSAGITAMTVPTVTITNAPPIPQAALRSVTASVATVPVSIAAVAVATPVSLATVSMAAGAMQQQPQEATGGPAQALLSQQTASIVSYPLVARPVMPASLTH</sequence>
<dbReference type="PANTHER" id="PTHR12675:SF6">
    <property type="entry name" value="ZINC FINGER CCCH DOMAIN-CONTAINING PROTEIN 10"/>
    <property type="match status" value="1"/>
</dbReference>
<name>A0ABD0Y0F9_9HEMI</name>
<feature type="coiled-coil region" evidence="6">
    <location>
        <begin position="144"/>
        <end position="178"/>
    </location>
</feature>
<evidence type="ECO:0000256" key="5">
    <source>
        <dbReference type="PROSITE-ProRule" id="PRU00723"/>
    </source>
</evidence>
<dbReference type="AlphaFoldDB" id="A0ABD0Y0F9"/>
<feature type="zinc finger region" description="C3H1-type" evidence="5">
    <location>
        <begin position="39"/>
        <end position="60"/>
    </location>
</feature>
<feature type="domain" description="C3H1-type" evidence="7">
    <location>
        <begin position="39"/>
        <end position="60"/>
    </location>
</feature>
<evidence type="ECO:0000256" key="3">
    <source>
        <dbReference type="ARBA" id="ARBA00022771"/>
    </source>
</evidence>
<evidence type="ECO:0000313" key="9">
    <source>
        <dbReference type="Proteomes" id="UP001558652"/>
    </source>
</evidence>
<dbReference type="EMBL" id="JBFDAA010000017">
    <property type="protein sequence ID" value="KAL1116652.1"/>
    <property type="molecule type" value="Genomic_DNA"/>
</dbReference>
<keyword evidence="6" id="KW-0175">Coiled coil</keyword>
<reference evidence="8 9" key="1">
    <citation type="submission" date="2024-07" db="EMBL/GenBank/DDBJ databases">
        <title>Chromosome-level genome assembly of the water stick insect Ranatra chinensis (Heteroptera: Nepidae).</title>
        <authorList>
            <person name="Liu X."/>
        </authorList>
    </citation>
    <scope>NUCLEOTIDE SEQUENCE [LARGE SCALE GENOMIC DNA]</scope>
    <source>
        <strain evidence="8">Cailab_2021Rc</strain>
        <tissue evidence="8">Muscle</tissue>
    </source>
</reference>
<keyword evidence="4 5" id="KW-0862">Zinc</keyword>
<dbReference type="SMART" id="SM00356">
    <property type="entry name" value="ZnF_C3H1"/>
    <property type="match status" value="3"/>
</dbReference>
<dbReference type="Pfam" id="PF00642">
    <property type="entry name" value="zf-CCCH"/>
    <property type="match status" value="1"/>
</dbReference>
<evidence type="ECO:0000256" key="4">
    <source>
        <dbReference type="ARBA" id="ARBA00022833"/>
    </source>
</evidence>
<keyword evidence="3 5" id="KW-0863">Zinc-finger</keyword>
<dbReference type="Pfam" id="PF14608">
    <property type="entry name" value="zf-CCCH_2"/>
    <property type="match status" value="2"/>
</dbReference>
<proteinExistence type="predicted"/>
<comment type="caution">
    <text evidence="8">The sequence shown here is derived from an EMBL/GenBank/DDBJ whole genome shotgun (WGS) entry which is preliminary data.</text>
</comment>
<keyword evidence="2" id="KW-0677">Repeat</keyword>
<accession>A0ABD0Y0F9</accession>
<dbReference type="Gene3D" id="3.30.1370.210">
    <property type="match status" value="2"/>
</dbReference>
<feature type="zinc finger region" description="C3H1-type" evidence="5">
    <location>
        <begin position="8"/>
        <end position="35"/>
    </location>
</feature>
<evidence type="ECO:0000259" key="7">
    <source>
        <dbReference type="PROSITE" id="PS50103"/>
    </source>
</evidence>
<keyword evidence="9" id="KW-1185">Reference proteome</keyword>
<dbReference type="InterPro" id="IPR036855">
    <property type="entry name" value="Znf_CCCH_sf"/>
</dbReference>
<feature type="domain" description="C3H1-type" evidence="7">
    <location>
        <begin position="89"/>
        <end position="115"/>
    </location>
</feature>
<gene>
    <name evidence="8" type="ORF">AAG570_005124</name>
</gene>
<evidence type="ECO:0000313" key="8">
    <source>
        <dbReference type="EMBL" id="KAL1116652.1"/>
    </source>
</evidence>